<accession>A0A7R9DZJ5</accession>
<protein>
    <submittedName>
        <fullName evidence="2">Uncharacterized protein</fullName>
    </submittedName>
</protein>
<reference evidence="2" key="1">
    <citation type="submission" date="2020-11" db="EMBL/GenBank/DDBJ databases">
        <authorList>
            <person name="Tran Van P."/>
        </authorList>
    </citation>
    <scope>NUCLEOTIDE SEQUENCE</scope>
</reference>
<evidence type="ECO:0000313" key="2">
    <source>
        <dbReference type="EMBL" id="CAD7424661.1"/>
    </source>
</evidence>
<dbReference type="EMBL" id="OB792821">
    <property type="protein sequence ID" value="CAD7424661.1"/>
    <property type="molecule type" value="Genomic_DNA"/>
</dbReference>
<evidence type="ECO:0000256" key="1">
    <source>
        <dbReference type="SAM" id="MobiDB-lite"/>
    </source>
</evidence>
<proteinExistence type="predicted"/>
<organism evidence="2">
    <name type="scientific">Timema monikensis</name>
    <dbReference type="NCBI Taxonomy" id="170555"/>
    <lineage>
        <taxon>Eukaryota</taxon>
        <taxon>Metazoa</taxon>
        <taxon>Ecdysozoa</taxon>
        <taxon>Arthropoda</taxon>
        <taxon>Hexapoda</taxon>
        <taxon>Insecta</taxon>
        <taxon>Pterygota</taxon>
        <taxon>Neoptera</taxon>
        <taxon>Polyneoptera</taxon>
        <taxon>Phasmatodea</taxon>
        <taxon>Timematodea</taxon>
        <taxon>Timematoidea</taxon>
        <taxon>Timematidae</taxon>
        <taxon>Timema</taxon>
    </lineage>
</organism>
<name>A0A7R9DZJ5_9NEOP</name>
<sequence length="130" mass="15112">MTGRMRFESRSGLTRKRLRSLNCEEECCDFMPLSKRINNLHINNNSLYTGFPHMHAEHSSVKQSVGYTGSPEEPGAGPSVGHTPPRLQQAWMSPYSPNMSPQQNPYYYENNKMLYTLYMERMQRGNQELY</sequence>
<feature type="region of interest" description="Disordered" evidence="1">
    <location>
        <begin position="59"/>
        <end position="86"/>
    </location>
</feature>
<dbReference type="AlphaFoldDB" id="A0A7R9DZJ5"/>
<gene>
    <name evidence="2" type="ORF">TMSB3V08_LOCUS1598</name>
</gene>